<dbReference type="Gene3D" id="3.40.50.620">
    <property type="entry name" value="HUPs"/>
    <property type="match status" value="2"/>
</dbReference>
<dbReference type="EMBL" id="JBHSKX010000002">
    <property type="protein sequence ID" value="MFC5368208.1"/>
    <property type="molecule type" value="Genomic_DNA"/>
</dbReference>
<comment type="caution">
    <text evidence="14">The sequence shown here is derived from an EMBL/GenBank/DDBJ whole genome shotgun (WGS) entry which is preliminary data.</text>
</comment>
<dbReference type="InterPro" id="IPR009080">
    <property type="entry name" value="tRNAsynth_Ia_anticodon-bd"/>
</dbReference>
<evidence type="ECO:0000256" key="1">
    <source>
        <dbReference type="ARBA" id="ARBA00004496"/>
    </source>
</evidence>
<comment type="caution">
    <text evidence="11">Lacks conserved residue(s) required for the propagation of feature annotation.</text>
</comment>
<evidence type="ECO:0000256" key="8">
    <source>
        <dbReference type="ARBA" id="ARBA00047552"/>
    </source>
</evidence>
<dbReference type="GO" id="GO:0005737">
    <property type="term" value="C:cytoplasm"/>
    <property type="evidence" value="ECO:0007669"/>
    <property type="project" value="UniProtKB-SubCell"/>
</dbReference>
<proteinExistence type="inferred from homology"/>
<dbReference type="InterPro" id="IPR033705">
    <property type="entry name" value="Anticodon_Ia_Val"/>
</dbReference>
<evidence type="ECO:0000256" key="3">
    <source>
        <dbReference type="ARBA" id="ARBA00022598"/>
    </source>
</evidence>
<dbReference type="InterPro" id="IPR022874">
    <property type="entry name" value="Valine-tRNA_ligase_type_2"/>
</dbReference>
<dbReference type="GO" id="GO:0005524">
    <property type="term" value="F:ATP binding"/>
    <property type="evidence" value="ECO:0007669"/>
    <property type="project" value="UniProtKB-UniRule"/>
</dbReference>
<evidence type="ECO:0000256" key="6">
    <source>
        <dbReference type="ARBA" id="ARBA00022917"/>
    </source>
</evidence>
<evidence type="ECO:0000256" key="4">
    <source>
        <dbReference type="ARBA" id="ARBA00022741"/>
    </source>
</evidence>
<keyword evidence="15" id="KW-1185">Reference proteome</keyword>
<evidence type="ECO:0000256" key="2">
    <source>
        <dbReference type="ARBA" id="ARBA00022490"/>
    </source>
</evidence>
<evidence type="ECO:0000256" key="5">
    <source>
        <dbReference type="ARBA" id="ARBA00022840"/>
    </source>
</evidence>
<evidence type="ECO:0000313" key="15">
    <source>
        <dbReference type="Proteomes" id="UP001596201"/>
    </source>
</evidence>
<keyword evidence="2 11" id="KW-0963">Cytoplasm</keyword>
<dbReference type="AlphaFoldDB" id="A0ABD5REE7"/>
<dbReference type="FunFam" id="3.40.50.620:FF:000192">
    <property type="entry name" value="Valine--tRNA ligase"/>
    <property type="match status" value="1"/>
</dbReference>
<keyword evidence="4 11" id="KW-0547">Nucleotide-binding</keyword>
<dbReference type="InterPro" id="IPR002300">
    <property type="entry name" value="aa-tRNA-synth_Ia"/>
</dbReference>
<evidence type="ECO:0000259" key="13">
    <source>
        <dbReference type="Pfam" id="PF08264"/>
    </source>
</evidence>
<dbReference type="EC" id="6.1.1.9" evidence="11"/>
<dbReference type="RefSeq" id="WP_227230454.1">
    <property type="nucleotide sequence ID" value="NZ_JAJCVJ010000002.1"/>
</dbReference>
<feature type="binding site" evidence="11">
    <location>
        <position position="549"/>
    </location>
    <ligand>
        <name>ATP</name>
        <dbReference type="ChEBI" id="CHEBI:30616"/>
    </ligand>
</feature>
<organism evidence="14 15">
    <name type="scientific">Salinirubrum litoreum</name>
    <dbReference type="NCBI Taxonomy" id="1126234"/>
    <lineage>
        <taxon>Archaea</taxon>
        <taxon>Methanobacteriati</taxon>
        <taxon>Methanobacteriota</taxon>
        <taxon>Stenosarchaea group</taxon>
        <taxon>Halobacteria</taxon>
        <taxon>Halobacteriales</taxon>
        <taxon>Haloferacaceae</taxon>
        <taxon>Salinirubrum</taxon>
    </lineage>
</organism>
<protein>
    <recommendedName>
        <fullName evidence="11">Valine--tRNA ligase</fullName>
        <ecNumber evidence="11">6.1.1.9</ecNumber>
    </recommendedName>
    <alternativeName>
        <fullName evidence="11">Valyl-tRNA synthetase</fullName>
        <shortName evidence="11">ValRS</shortName>
    </alternativeName>
</protein>
<dbReference type="InterPro" id="IPR002303">
    <property type="entry name" value="Valyl-tRNA_ligase"/>
</dbReference>
<evidence type="ECO:0000259" key="12">
    <source>
        <dbReference type="Pfam" id="PF00133"/>
    </source>
</evidence>
<evidence type="ECO:0000313" key="14">
    <source>
        <dbReference type="EMBL" id="MFC5368208.1"/>
    </source>
</evidence>
<dbReference type="GO" id="GO:0006438">
    <property type="term" value="P:valyl-tRNA aminoacylation"/>
    <property type="evidence" value="ECO:0007669"/>
    <property type="project" value="UniProtKB-UniRule"/>
</dbReference>
<accession>A0ABD5REE7</accession>
<comment type="similarity">
    <text evidence="10 11">Belongs to the class-I aminoacyl-tRNA synthetase family. ValS type 2 subfamily.</text>
</comment>
<dbReference type="HAMAP" id="MF_02005">
    <property type="entry name" value="Val_tRNA_synth_type2"/>
    <property type="match status" value="1"/>
</dbReference>
<dbReference type="InterPro" id="IPR009008">
    <property type="entry name" value="Val/Leu/Ile-tRNA-synth_edit"/>
</dbReference>
<dbReference type="SUPFAM" id="SSF50677">
    <property type="entry name" value="ValRS/IleRS/LeuRS editing domain"/>
    <property type="match status" value="1"/>
</dbReference>
<evidence type="ECO:0000256" key="7">
    <source>
        <dbReference type="ARBA" id="ARBA00023146"/>
    </source>
</evidence>
<dbReference type="GO" id="GO:0004832">
    <property type="term" value="F:valine-tRNA ligase activity"/>
    <property type="evidence" value="ECO:0007669"/>
    <property type="project" value="UniProtKB-UniRule"/>
</dbReference>
<comment type="domain">
    <text evidence="11">ValRS has two distinct active sites: one for aminoacylation and one for editing. The misactivated threonine is translocated from the active site to the editing site.</text>
</comment>
<dbReference type="CDD" id="cd07962">
    <property type="entry name" value="Anticodon_Ia_Val"/>
    <property type="match status" value="1"/>
</dbReference>
<dbReference type="PANTHER" id="PTHR11946:SF93">
    <property type="entry name" value="VALINE--TRNA LIGASE, CHLOROPLASTIC_MITOCHONDRIAL 2"/>
    <property type="match status" value="1"/>
</dbReference>
<dbReference type="NCBIfam" id="NF009687">
    <property type="entry name" value="PRK13208.1"/>
    <property type="match status" value="1"/>
</dbReference>
<reference evidence="14 15" key="1">
    <citation type="journal article" date="2019" name="Int. J. Syst. Evol. Microbiol.">
        <title>The Global Catalogue of Microorganisms (GCM) 10K type strain sequencing project: providing services to taxonomists for standard genome sequencing and annotation.</title>
        <authorList>
            <consortium name="The Broad Institute Genomics Platform"/>
            <consortium name="The Broad Institute Genome Sequencing Center for Infectious Disease"/>
            <person name="Wu L."/>
            <person name="Ma J."/>
        </authorList>
    </citation>
    <scope>NUCLEOTIDE SEQUENCE [LARGE SCALE GENOMIC DNA]</scope>
    <source>
        <strain evidence="14 15">CGMCC 1.12237</strain>
    </source>
</reference>
<dbReference type="SUPFAM" id="SSF52374">
    <property type="entry name" value="Nucleotidylyl transferase"/>
    <property type="match status" value="1"/>
</dbReference>
<feature type="domain" description="Methionyl/Valyl/Leucyl/Isoleucyl-tRNA synthetase anticodon-binding" evidence="13">
    <location>
        <begin position="624"/>
        <end position="762"/>
    </location>
</feature>
<evidence type="ECO:0000256" key="10">
    <source>
        <dbReference type="ARBA" id="ARBA00061452"/>
    </source>
</evidence>
<dbReference type="Pfam" id="PF00133">
    <property type="entry name" value="tRNA-synt_1"/>
    <property type="match status" value="1"/>
</dbReference>
<evidence type="ECO:0000256" key="9">
    <source>
        <dbReference type="ARBA" id="ARBA00055630"/>
    </source>
</evidence>
<name>A0ABD5REE7_9EURY</name>
<keyword evidence="6 11" id="KW-0648">Protein biosynthesis</keyword>
<keyword evidence="3 11" id="KW-0436">Ligase</keyword>
<dbReference type="InterPro" id="IPR014729">
    <property type="entry name" value="Rossmann-like_a/b/a_fold"/>
</dbReference>
<dbReference type="SUPFAM" id="SSF47323">
    <property type="entry name" value="Anticodon-binding domain of a subclass of class I aminoacyl-tRNA synthetases"/>
    <property type="match status" value="1"/>
</dbReference>
<dbReference type="Pfam" id="PF08264">
    <property type="entry name" value="Anticodon_1"/>
    <property type="match status" value="1"/>
</dbReference>
<sequence>MPSGEYDPETVEAKWQRQWVDEETYAFDEAAAVDPNTVFSIDTPPPTVSGNLHWGHVYGSILQDIVARYQRMQGKEVFFPFGYDDNGIASERLTEDELDVRHQDYERHEFQDLCREVCREYEDTFTENMQSLGFSIDWNNTYRTIEPRVQRISQLSFIDLYEQGREYRRRAPAIWCPECETAISQVETEDDERDSHFHDIAFDVADSAGDENGENESFTISTTRPELLPACVAVFVHPDDDSNQHLVGEEAVVPLFGHRVPIIEDERVDLETGSGIVMCCTFGDQTDIEWYQAHDLDLRLAIDESGTMTDVAGEYSGLDGEAARERIVADLDDAGHLLDRRPISHVVNVHERCGTAVEFLVSEQWYVKLLDKKEEYLDAGRSMDWYPEKMFTRYKNWIEGLEWDWSISRQRSSGIPFPVWYCEECDHEIMAEREDLPVDPLSDDPPVDACPECGHDEFVPEDDVFDTWATSSLTPLINAGWDWDSEAGAFQMELPELYPFDMRPQGHDIISFWLFHTVVKCYEHTGEVPFDSVMINGMVLDENRVKMSKSLGNIISPQEVLEEYPVDAARYWAAGSAVGDDLPYSEKGLRAGEKLLRKLWNASKLVDSLTPEERLDQPALKAIDRWLLAELDDQIRFVDEKLANREFSKARDRLRSFFWHTFCDDYLEIAKQRLRDGEDASAAYTLQTAHRRFLKLFAPTLAHVTEELWQELYDAGSVHTSEWPEPLGLDADLAAGETAMSVVGALRKYKSDKSIPLNAEIDRVEVFGDISGFEDDIRRVMHVAELEAYDDAPDIESVVTGIDLDYAVVGPEFGSSVPDIEAGIESGDYELADGVLRVAGHELDGEMFEVEEERRYSGDGEMVEADDAVVVVQN</sequence>
<dbReference type="PRINTS" id="PR00986">
    <property type="entry name" value="TRNASYNTHVAL"/>
</dbReference>
<feature type="short sequence motif" description="'KMSKS' region" evidence="11">
    <location>
        <begin position="546"/>
        <end position="550"/>
    </location>
</feature>
<dbReference type="PANTHER" id="PTHR11946">
    <property type="entry name" value="VALYL-TRNA SYNTHETASES"/>
    <property type="match status" value="1"/>
</dbReference>
<comment type="catalytic activity">
    <reaction evidence="8 11">
        <text>tRNA(Val) + L-valine + ATP = L-valyl-tRNA(Val) + AMP + diphosphate</text>
        <dbReference type="Rhea" id="RHEA:10704"/>
        <dbReference type="Rhea" id="RHEA-COMP:9672"/>
        <dbReference type="Rhea" id="RHEA-COMP:9708"/>
        <dbReference type="ChEBI" id="CHEBI:30616"/>
        <dbReference type="ChEBI" id="CHEBI:33019"/>
        <dbReference type="ChEBI" id="CHEBI:57762"/>
        <dbReference type="ChEBI" id="CHEBI:78442"/>
        <dbReference type="ChEBI" id="CHEBI:78537"/>
        <dbReference type="ChEBI" id="CHEBI:456215"/>
        <dbReference type="EC" id="6.1.1.9"/>
    </reaction>
</comment>
<keyword evidence="7 11" id="KW-0030">Aminoacyl-tRNA synthetase</keyword>
<dbReference type="NCBIfam" id="TIGR00422">
    <property type="entry name" value="valS"/>
    <property type="match status" value="1"/>
</dbReference>
<dbReference type="Gene3D" id="1.10.730.10">
    <property type="entry name" value="Isoleucyl-tRNA Synthetase, Domain 1"/>
    <property type="match status" value="1"/>
</dbReference>
<comment type="function">
    <text evidence="9 11">Catalyzes the attachment of valine to tRNA(Val). As ValRS can inadvertently accommodate and process structurally similar amino acids such as threonine, to avoid such errors, it has a 'posttransfer' editing activity that hydrolyzes mischarged Thr-tRNA(Val) in a tRNA-dependent manner.</text>
</comment>
<gene>
    <name evidence="11" type="primary">valS</name>
    <name evidence="14" type="ORF">ACFPJ5_14860</name>
</gene>
<feature type="domain" description="Aminoacyl-tRNA synthetase class Ia" evidence="12">
    <location>
        <begin position="15"/>
        <end position="582"/>
    </location>
</feature>
<dbReference type="Proteomes" id="UP001596201">
    <property type="component" value="Unassembled WGS sequence"/>
</dbReference>
<evidence type="ECO:0000256" key="11">
    <source>
        <dbReference type="HAMAP-Rule" id="MF_02005"/>
    </source>
</evidence>
<keyword evidence="5 11" id="KW-0067">ATP-binding</keyword>
<comment type="subcellular location">
    <subcellularLocation>
        <location evidence="1 11">Cytoplasm</location>
    </subcellularLocation>
</comment>
<dbReference type="InterPro" id="IPR013155">
    <property type="entry name" value="M/V/L/I-tRNA-synth_anticd-bd"/>
</dbReference>